<evidence type="ECO:0000313" key="3">
    <source>
        <dbReference type="Proteomes" id="UP000557566"/>
    </source>
</evidence>
<keyword evidence="3" id="KW-1185">Reference proteome</keyword>
<evidence type="ECO:0000313" key="2">
    <source>
        <dbReference type="EMBL" id="KAF4508540.1"/>
    </source>
</evidence>
<sequence>MSPAPTAEHSRQNHLGFFVHFLSPVLNGLAGLEEFTEAVGAYSEPKDFRDFWMLGGRNLIKEVVGVNALTGAVMATHVSFLDVFVKDTSCRIALSRKSRALALVSGDAEPGDELWQEANEESPTERRASDMGGQGPMGEEINCRQCIVGGEREKLLPWPFSDHGVSGEQEANRLILARTGISMHPGGSISVSVAWS</sequence>
<comment type="caution">
    <text evidence="2">The sequence shown here is derived from an EMBL/GenBank/DDBJ whole genome shotgun (WGS) entry which is preliminary data.</text>
</comment>
<organism evidence="2 3">
    <name type="scientific">Ophiocordyceps sinensis</name>
    <dbReference type="NCBI Taxonomy" id="72228"/>
    <lineage>
        <taxon>Eukaryota</taxon>
        <taxon>Fungi</taxon>
        <taxon>Dikarya</taxon>
        <taxon>Ascomycota</taxon>
        <taxon>Pezizomycotina</taxon>
        <taxon>Sordariomycetes</taxon>
        <taxon>Hypocreomycetidae</taxon>
        <taxon>Hypocreales</taxon>
        <taxon>Ophiocordycipitaceae</taxon>
        <taxon>Ophiocordyceps</taxon>
    </lineage>
</organism>
<evidence type="ECO:0000256" key="1">
    <source>
        <dbReference type="SAM" id="MobiDB-lite"/>
    </source>
</evidence>
<proteinExistence type="predicted"/>
<accession>A0A8H4PQD3</accession>
<dbReference type="AlphaFoldDB" id="A0A8H4PQD3"/>
<protein>
    <submittedName>
        <fullName evidence="2">Uncharacterized protein</fullName>
    </submittedName>
</protein>
<feature type="region of interest" description="Disordered" evidence="1">
    <location>
        <begin position="112"/>
        <end position="135"/>
    </location>
</feature>
<reference evidence="2 3" key="1">
    <citation type="journal article" date="2020" name="Genome Biol. Evol.">
        <title>A new high-quality draft genome assembly of the Chinese cordyceps Ophiocordyceps sinensis.</title>
        <authorList>
            <person name="Shu R."/>
            <person name="Zhang J."/>
            <person name="Meng Q."/>
            <person name="Zhang H."/>
            <person name="Zhou G."/>
            <person name="Li M."/>
            <person name="Wu P."/>
            <person name="Zhao Y."/>
            <person name="Chen C."/>
            <person name="Qin Q."/>
        </authorList>
    </citation>
    <scope>NUCLEOTIDE SEQUENCE [LARGE SCALE GENOMIC DNA]</scope>
    <source>
        <strain evidence="2 3">IOZ07</strain>
    </source>
</reference>
<dbReference type="Proteomes" id="UP000557566">
    <property type="component" value="Unassembled WGS sequence"/>
</dbReference>
<dbReference type="OrthoDB" id="4809847at2759"/>
<feature type="compositionally biased region" description="Acidic residues" evidence="1">
    <location>
        <begin position="112"/>
        <end position="122"/>
    </location>
</feature>
<name>A0A8H4PQD3_9HYPO</name>
<gene>
    <name evidence="2" type="ORF">G6O67_004902</name>
</gene>
<dbReference type="EMBL" id="JAAVMX010000005">
    <property type="protein sequence ID" value="KAF4508540.1"/>
    <property type="molecule type" value="Genomic_DNA"/>
</dbReference>